<dbReference type="Proteomes" id="UP000595197">
    <property type="component" value="Chromosome"/>
</dbReference>
<dbReference type="InterPro" id="IPR050982">
    <property type="entry name" value="Auxin_biosynth/cation_transpt"/>
</dbReference>
<evidence type="ECO:0000256" key="1">
    <source>
        <dbReference type="ARBA" id="ARBA00023002"/>
    </source>
</evidence>
<dbReference type="PRINTS" id="PR00469">
    <property type="entry name" value="PNDRDTASEII"/>
</dbReference>
<dbReference type="RefSeq" id="WP_201077976.1">
    <property type="nucleotide sequence ID" value="NZ_CP067420.1"/>
</dbReference>
<dbReference type="PANTHER" id="PTHR43539:SF78">
    <property type="entry name" value="FLAVIN-CONTAINING MONOOXYGENASE"/>
    <property type="match status" value="1"/>
</dbReference>
<sequence>MDGERDVVVIGGGQSGLAVGYFLRRTGLSFVILDGEDGAGGAWRHGWESLRLFSPAQWSSLPGWPMPPTGEEYPRRDHVIDYLARYEARYGFPVVRPAGVETVVRAGDGLLVRTDRGDWRARAVVSATGTWRRPFFPDYPGRNEYGGRQVHSAEYRVPDDFAGLTVLIVGGGNSGAQILAEVSKVARTLWVTIDPPSFLPDDVDGRVLFERATERWRALREGRTVETPKGGLGDIVMVPPVREARDRGVLTSARPFVRFTESGVVWRDGTETQADAVIWCTGFRPALDPLKGLGVVEADGRVRVDGTRSTGEPRLWLVGYGEWTGIASATLIGVMRTARETARQIETALERQAVQGSRDSAQNR</sequence>
<keyword evidence="1" id="KW-0560">Oxidoreductase</keyword>
<dbReference type="NCBIfam" id="NF040505">
    <property type="entry name" value="ArsO_flavin_mono"/>
    <property type="match status" value="1"/>
</dbReference>
<name>A0ABX7BBN4_9PROT</name>
<organism evidence="2 3">
    <name type="scientific">Skermanella cutis</name>
    <dbReference type="NCBI Taxonomy" id="2775420"/>
    <lineage>
        <taxon>Bacteria</taxon>
        <taxon>Pseudomonadati</taxon>
        <taxon>Pseudomonadota</taxon>
        <taxon>Alphaproteobacteria</taxon>
        <taxon>Rhodospirillales</taxon>
        <taxon>Azospirillaceae</taxon>
        <taxon>Skermanella</taxon>
    </lineage>
</organism>
<gene>
    <name evidence="2" type="ORF">IGS68_05585</name>
</gene>
<keyword evidence="3" id="KW-1185">Reference proteome</keyword>
<dbReference type="InterPro" id="IPR036188">
    <property type="entry name" value="FAD/NAD-bd_sf"/>
</dbReference>
<dbReference type="PRINTS" id="PR00368">
    <property type="entry name" value="FADPNR"/>
</dbReference>
<dbReference type="PANTHER" id="PTHR43539">
    <property type="entry name" value="FLAVIN-BINDING MONOOXYGENASE-LIKE PROTEIN (AFU_ORTHOLOGUE AFUA_4G09220)"/>
    <property type="match status" value="1"/>
</dbReference>
<proteinExistence type="predicted"/>
<evidence type="ECO:0000313" key="3">
    <source>
        <dbReference type="Proteomes" id="UP000595197"/>
    </source>
</evidence>
<dbReference type="SUPFAM" id="SSF51905">
    <property type="entry name" value="FAD/NAD(P)-binding domain"/>
    <property type="match status" value="2"/>
</dbReference>
<dbReference type="EMBL" id="CP067420">
    <property type="protein sequence ID" value="QQP90708.1"/>
    <property type="molecule type" value="Genomic_DNA"/>
</dbReference>
<dbReference type="Gene3D" id="3.50.50.60">
    <property type="entry name" value="FAD/NAD(P)-binding domain"/>
    <property type="match status" value="1"/>
</dbReference>
<dbReference type="Pfam" id="PF13738">
    <property type="entry name" value="Pyr_redox_3"/>
    <property type="match status" value="1"/>
</dbReference>
<protein>
    <submittedName>
        <fullName evidence="2">NAD(P)/FAD-dependent oxidoreductase</fullName>
    </submittedName>
</protein>
<accession>A0ABX7BBN4</accession>
<evidence type="ECO:0000313" key="2">
    <source>
        <dbReference type="EMBL" id="QQP90708.1"/>
    </source>
</evidence>
<reference evidence="2" key="1">
    <citation type="submission" date="2021-02" db="EMBL/GenBank/DDBJ databases">
        <title>Skermanella TT6 skin isolate.</title>
        <authorList>
            <person name="Lee K."/>
            <person name="Ganzorig M."/>
        </authorList>
    </citation>
    <scope>NUCLEOTIDE SEQUENCE</scope>
    <source>
        <strain evidence="2">TT6</strain>
    </source>
</reference>